<evidence type="ECO:0000256" key="3">
    <source>
        <dbReference type="ARBA" id="ARBA00012438"/>
    </source>
</evidence>
<dbReference type="PANTHER" id="PTHR43547">
    <property type="entry name" value="TWO-COMPONENT HISTIDINE KINASE"/>
    <property type="match status" value="1"/>
</dbReference>
<dbReference type="Pfam" id="PF14689">
    <property type="entry name" value="SPOB_a"/>
    <property type="match status" value="1"/>
</dbReference>
<evidence type="ECO:0000256" key="4">
    <source>
        <dbReference type="ARBA" id="ARBA00022475"/>
    </source>
</evidence>
<evidence type="ECO:0000256" key="10">
    <source>
        <dbReference type="ARBA" id="ARBA00022840"/>
    </source>
</evidence>
<dbReference type="InterPro" id="IPR035965">
    <property type="entry name" value="PAS-like_dom_sf"/>
</dbReference>
<dbReference type="GO" id="GO:0000155">
    <property type="term" value="F:phosphorelay sensor kinase activity"/>
    <property type="evidence" value="ECO:0007669"/>
    <property type="project" value="InterPro"/>
</dbReference>
<dbReference type="InterPro" id="IPR033463">
    <property type="entry name" value="sCache_3"/>
</dbReference>
<evidence type="ECO:0000256" key="11">
    <source>
        <dbReference type="ARBA" id="ARBA00022989"/>
    </source>
</evidence>
<dbReference type="Pfam" id="PF17203">
    <property type="entry name" value="sCache_3_2"/>
    <property type="match status" value="1"/>
</dbReference>
<dbReference type="InterPro" id="IPR004358">
    <property type="entry name" value="Sig_transdc_His_kin-like_C"/>
</dbReference>
<evidence type="ECO:0000256" key="1">
    <source>
        <dbReference type="ARBA" id="ARBA00000085"/>
    </source>
</evidence>
<dbReference type="InterPro" id="IPR036890">
    <property type="entry name" value="HATPase_C_sf"/>
</dbReference>
<dbReference type="Proteomes" id="UP000064189">
    <property type="component" value="Unassembled WGS sequence"/>
</dbReference>
<dbReference type="RefSeq" id="WP_061142087.1">
    <property type="nucleotide sequence ID" value="NZ_LNNH01000017.1"/>
</dbReference>
<dbReference type="CDD" id="cd00130">
    <property type="entry name" value="PAS"/>
    <property type="match status" value="1"/>
</dbReference>
<dbReference type="AlphaFoldDB" id="A0A120GPY2"/>
<evidence type="ECO:0000256" key="12">
    <source>
        <dbReference type="ARBA" id="ARBA00023012"/>
    </source>
</evidence>
<dbReference type="Pfam" id="PF13596">
    <property type="entry name" value="PAS_10"/>
    <property type="match status" value="1"/>
</dbReference>
<proteinExistence type="predicted"/>
<dbReference type="GO" id="GO:0005886">
    <property type="term" value="C:plasma membrane"/>
    <property type="evidence" value="ECO:0007669"/>
    <property type="project" value="UniProtKB-SubCell"/>
</dbReference>
<evidence type="ECO:0000256" key="9">
    <source>
        <dbReference type="ARBA" id="ARBA00022777"/>
    </source>
</evidence>
<keyword evidence="10" id="KW-0067">ATP-binding</keyword>
<dbReference type="PANTHER" id="PTHR43547:SF10">
    <property type="entry name" value="SENSOR HISTIDINE KINASE DCUS"/>
    <property type="match status" value="1"/>
</dbReference>
<keyword evidence="13 14" id="KW-0472">Membrane</keyword>
<evidence type="ECO:0000313" key="17">
    <source>
        <dbReference type="Proteomes" id="UP000064189"/>
    </source>
</evidence>
<dbReference type="SMART" id="SM00091">
    <property type="entry name" value="PAS"/>
    <property type="match status" value="1"/>
</dbReference>
<dbReference type="InterPro" id="IPR005467">
    <property type="entry name" value="His_kinase_dom"/>
</dbReference>
<evidence type="ECO:0000256" key="5">
    <source>
        <dbReference type="ARBA" id="ARBA00022553"/>
    </source>
</evidence>
<dbReference type="SMART" id="SM00387">
    <property type="entry name" value="HATPase_c"/>
    <property type="match status" value="1"/>
</dbReference>
<dbReference type="SUPFAM" id="SSF55785">
    <property type="entry name" value="PYP-like sensor domain (PAS domain)"/>
    <property type="match status" value="1"/>
</dbReference>
<dbReference type="PROSITE" id="PS50109">
    <property type="entry name" value="HIS_KIN"/>
    <property type="match status" value="1"/>
</dbReference>
<reference evidence="16 17" key="1">
    <citation type="submission" date="2015-11" db="EMBL/GenBank/DDBJ databases">
        <title>Genome Sequence of Bacillus simplex strain VanAntwerpen2.</title>
        <authorList>
            <person name="Couger M.B."/>
        </authorList>
    </citation>
    <scope>NUCLEOTIDE SEQUENCE [LARGE SCALE GENOMIC DNA]</scope>
    <source>
        <strain evidence="16 17">VanAntwerpen02</strain>
    </source>
</reference>
<dbReference type="Gene3D" id="3.30.450.20">
    <property type="entry name" value="PAS domain"/>
    <property type="match status" value="2"/>
</dbReference>
<dbReference type="SUPFAM" id="SSF103190">
    <property type="entry name" value="Sensory domain-like"/>
    <property type="match status" value="1"/>
</dbReference>
<dbReference type="InterPro" id="IPR003594">
    <property type="entry name" value="HATPase_dom"/>
</dbReference>
<comment type="caution">
    <text evidence="16">The sequence shown here is derived from an EMBL/GenBank/DDBJ whole genome shotgun (WGS) entry which is preliminary data.</text>
</comment>
<dbReference type="EC" id="2.7.13.3" evidence="3"/>
<protein>
    <recommendedName>
        <fullName evidence="3">histidine kinase</fullName>
        <ecNumber evidence="3">2.7.13.3</ecNumber>
    </recommendedName>
</protein>
<comment type="catalytic activity">
    <reaction evidence="1">
        <text>ATP + protein L-histidine = ADP + protein N-phospho-L-histidine.</text>
        <dbReference type="EC" id="2.7.13.3"/>
    </reaction>
</comment>
<dbReference type="GO" id="GO:0005524">
    <property type="term" value="F:ATP binding"/>
    <property type="evidence" value="ECO:0007669"/>
    <property type="project" value="UniProtKB-KW"/>
</dbReference>
<evidence type="ECO:0000256" key="2">
    <source>
        <dbReference type="ARBA" id="ARBA00004651"/>
    </source>
</evidence>
<dbReference type="PRINTS" id="PR00344">
    <property type="entry name" value="BCTRLSENSOR"/>
</dbReference>
<comment type="subcellular location">
    <subcellularLocation>
        <location evidence="2">Cell membrane</location>
        <topology evidence="2">Multi-pass membrane protein</topology>
    </subcellularLocation>
</comment>
<dbReference type="InterPro" id="IPR000014">
    <property type="entry name" value="PAS"/>
</dbReference>
<evidence type="ECO:0000256" key="8">
    <source>
        <dbReference type="ARBA" id="ARBA00022741"/>
    </source>
</evidence>
<dbReference type="SUPFAM" id="SSF55890">
    <property type="entry name" value="Sporulation response regulatory protein Spo0B"/>
    <property type="match status" value="1"/>
</dbReference>
<dbReference type="Gene3D" id="1.10.287.130">
    <property type="match status" value="1"/>
</dbReference>
<evidence type="ECO:0000256" key="13">
    <source>
        <dbReference type="ARBA" id="ARBA00023136"/>
    </source>
</evidence>
<evidence type="ECO:0000256" key="6">
    <source>
        <dbReference type="ARBA" id="ARBA00022679"/>
    </source>
</evidence>
<evidence type="ECO:0000259" key="15">
    <source>
        <dbReference type="PROSITE" id="PS50109"/>
    </source>
</evidence>
<keyword evidence="6" id="KW-0808">Transferase</keyword>
<accession>A0A120GPY2</accession>
<name>A0A120GPY2_9BACI</name>
<dbReference type="Pfam" id="PF02518">
    <property type="entry name" value="HATPase_c"/>
    <property type="match status" value="1"/>
</dbReference>
<dbReference type="InterPro" id="IPR029151">
    <property type="entry name" value="Sensor-like_sf"/>
</dbReference>
<feature type="transmembrane region" description="Helical" evidence="14">
    <location>
        <begin position="175"/>
        <end position="194"/>
    </location>
</feature>
<keyword evidence="4" id="KW-1003">Cell membrane</keyword>
<evidence type="ECO:0000256" key="14">
    <source>
        <dbReference type="SAM" id="Phobius"/>
    </source>
</evidence>
<dbReference type="SUPFAM" id="SSF55874">
    <property type="entry name" value="ATPase domain of HSP90 chaperone/DNA topoisomerase II/histidine kinase"/>
    <property type="match status" value="1"/>
</dbReference>
<feature type="transmembrane region" description="Helical" evidence="14">
    <location>
        <begin position="15"/>
        <end position="39"/>
    </location>
</feature>
<feature type="domain" description="Histidine kinase" evidence="15">
    <location>
        <begin position="334"/>
        <end position="529"/>
    </location>
</feature>
<gene>
    <name evidence="16" type="ORF">AS888_19050</name>
</gene>
<keyword evidence="7 14" id="KW-0812">Transmembrane</keyword>
<dbReference type="EMBL" id="LNNH01000017">
    <property type="protein sequence ID" value="KWW20462.1"/>
    <property type="molecule type" value="Genomic_DNA"/>
</dbReference>
<keyword evidence="12" id="KW-0902">Two-component regulatory system</keyword>
<organism evidence="16 17">
    <name type="scientific">Peribacillus simplex</name>
    <dbReference type="NCBI Taxonomy" id="1478"/>
    <lineage>
        <taxon>Bacteria</taxon>
        <taxon>Bacillati</taxon>
        <taxon>Bacillota</taxon>
        <taxon>Bacilli</taxon>
        <taxon>Bacillales</taxon>
        <taxon>Bacillaceae</taxon>
        <taxon>Peribacillus</taxon>
    </lineage>
</organism>
<dbReference type="InterPro" id="IPR039506">
    <property type="entry name" value="SPOB_a"/>
</dbReference>
<keyword evidence="5" id="KW-0597">Phosphoprotein</keyword>
<keyword evidence="9 16" id="KW-0418">Kinase</keyword>
<evidence type="ECO:0000256" key="7">
    <source>
        <dbReference type="ARBA" id="ARBA00022692"/>
    </source>
</evidence>
<keyword evidence="17" id="KW-1185">Reference proteome</keyword>
<keyword evidence="8" id="KW-0547">Nucleotide-binding</keyword>
<evidence type="ECO:0000313" key="16">
    <source>
        <dbReference type="EMBL" id="KWW20462.1"/>
    </source>
</evidence>
<dbReference type="Gene3D" id="3.30.565.10">
    <property type="entry name" value="Histidine kinase-like ATPase, C-terminal domain"/>
    <property type="match status" value="1"/>
</dbReference>
<dbReference type="InterPro" id="IPR016120">
    <property type="entry name" value="Sig_transdc_His_kin_SpoOB"/>
</dbReference>
<sequence>MEKSFHMPIQLKITLLSFVIVAFSILIGGIFIFGNIVSVREDEIGKRSMITAHTIAELPDVQKWVREPEGWLQLNPIIENLRKIHQADYIVVLNNQHIRYSHPVFSQLGTTSNSTDESAAFAEHEYLSKAAGELGISIRAFVPILDDDNEQIGVVLVGNILPTIPELIKDLKGEIAIILFLTLLFGVCGSWLMARRIKKETFQLEPHEISRMLVERTAAFNAMHEGVIAIDNNQTITIFNEKAKQMLDISGDVIGRNINDIIHDTRLPEVLDRTSPIFNQEISVQNRNIVSNRVPIKIADKTIGAVAIFQDRTDVTKLAEELTSVKAFVEALRVQNHEHMNKLHTIAGLIQLGNLDDALQYIFQITEEQEELTRFLTKHIHDDNLVGLLLSKISLGRELGIELIMDKHTKLDRFPADMDHHDFVLIIGNLIENSFAALKYCAEETKQVYLSIYQDEHHCQIVLEDNGPGIDEGIHGEIFDYGFTTKGADGSGIGLYLIDQIVKKAKGELKFTTRPDEGTSFFLSFPMHDIEENQHD</sequence>
<keyword evidence="11 14" id="KW-1133">Transmembrane helix</keyword>